<evidence type="ECO:0000313" key="2">
    <source>
        <dbReference type="Proteomes" id="UP000828048"/>
    </source>
</evidence>
<keyword evidence="2" id="KW-1185">Reference proteome</keyword>
<proteinExistence type="predicted"/>
<accession>A0ACB7Y1Q1</accession>
<comment type="caution">
    <text evidence="1">The sequence shown here is derived from an EMBL/GenBank/DDBJ whole genome shotgun (WGS) entry which is preliminary data.</text>
</comment>
<dbReference type="EMBL" id="CM037155">
    <property type="protein sequence ID" value="KAH7846840.1"/>
    <property type="molecule type" value="Genomic_DNA"/>
</dbReference>
<evidence type="ECO:0000313" key="1">
    <source>
        <dbReference type="EMBL" id="KAH7846840.1"/>
    </source>
</evidence>
<gene>
    <name evidence="1" type="ORF">Vadar_018742</name>
</gene>
<dbReference type="Proteomes" id="UP000828048">
    <property type="component" value="Chromosome 5"/>
</dbReference>
<reference evidence="1 2" key="1">
    <citation type="journal article" date="2021" name="Hortic Res">
        <title>High-quality reference genome and annotation aids understanding of berry development for evergreen blueberry (Vaccinium darrowii).</title>
        <authorList>
            <person name="Yu J."/>
            <person name="Hulse-Kemp A.M."/>
            <person name="Babiker E."/>
            <person name="Staton M."/>
        </authorList>
    </citation>
    <scope>NUCLEOTIDE SEQUENCE [LARGE SCALE GENOMIC DNA]</scope>
    <source>
        <strain evidence="2">cv. NJ 8807/NJ 8810</strain>
        <tissue evidence="1">Young leaf</tissue>
    </source>
</reference>
<protein>
    <submittedName>
        <fullName evidence="1">Uncharacterized protein</fullName>
    </submittedName>
</protein>
<organism evidence="1 2">
    <name type="scientific">Vaccinium darrowii</name>
    <dbReference type="NCBI Taxonomy" id="229202"/>
    <lineage>
        <taxon>Eukaryota</taxon>
        <taxon>Viridiplantae</taxon>
        <taxon>Streptophyta</taxon>
        <taxon>Embryophyta</taxon>
        <taxon>Tracheophyta</taxon>
        <taxon>Spermatophyta</taxon>
        <taxon>Magnoliopsida</taxon>
        <taxon>eudicotyledons</taxon>
        <taxon>Gunneridae</taxon>
        <taxon>Pentapetalae</taxon>
        <taxon>asterids</taxon>
        <taxon>Ericales</taxon>
        <taxon>Ericaceae</taxon>
        <taxon>Vaccinioideae</taxon>
        <taxon>Vaccinieae</taxon>
        <taxon>Vaccinium</taxon>
    </lineage>
</organism>
<name>A0ACB7Y1Q1_9ERIC</name>
<sequence length="416" mass="46758">MLLLSPSPISLLCALLLCLPLAIIFTITSPITTTATGPCITLTGGATPFQNTLIPTSLKNPLLAAIKSASKETETQQTINYNITATAPPPAAAEIDYDDEDDNSLFRLAARVGSNPTGPRKLAFLFLTTTPLPFAPIWEIYFNKTPKTLYNIYIHADPNSPYDPPFSGVFRNRVIPESKPTRRHTPNLISAARRLLSHALLHDPSNSKFALLSPSCIPLHSFKFTYRTLIRSRKSFIEILKNETGAWERWAARGEEAMLPELPFEDFRIGSQFFVLTRKHARMVAGDRRVWAKFKMPCLEEDTCYPEEQYFPTLLNMKDPRGCVHATLTHVDWTGRDDGHPRTYNASEVGPGLIVGFRRDRPRYGDEEDDDVTMMLMNGSDSSVRRRRHPFLFARKFTPDSVGPLLSIASDVIFKD</sequence>